<feature type="region of interest" description="Disordered" evidence="2">
    <location>
        <begin position="42"/>
        <end position="95"/>
    </location>
</feature>
<name>A0ABT7TEE4_9MICO</name>
<gene>
    <name evidence="5" type="ORF">QUG98_05680</name>
</gene>
<evidence type="ECO:0000313" key="5">
    <source>
        <dbReference type="EMBL" id="MDM7887941.1"/>
    </source>
</evidence>
<dbReference type="SUPFAM" id="SSF49879">
    <property type="entry name" value="SMAD/FHA domain"/>
    <property type="match status" value="1"/>
</dbReference>
<dbReference type="InterPro" id="IPR050923">
    <property type="entry name" value="Cell_Proc_Reg/RNA_Proc"/>
</dbReference>
<comment type="caution">
    <text evidence="5">The sequence shown here is derived from an EMBL/GenBank/DDBJ whole genome shotgun (WGS) entry which is preliminary data.</text>
</comment>
<accession>A0ABT7TEE4</accession>
<dbReference type="Pfam" id="PF16697">
    <property type="entry name" value="Yop-YscD_cpl"/>
    <property type="match status" value="1"/>
</dbReference>
<feature type="compositionally biased region" description="Low complexity" evidence="2">
    <location>
        <begin position="47"/>
        <end position="69"/>
    </location>
</feature>
<dbReference type="PANTHER" id="PTHR23308">
    <property type="entry name" value="NUCLEAR INHIBITOR OF PROTEIN PHOSPHATASE-1"/>
    <property type="match status" value="1"/>
</dbReference>
<feature type="domain" description="FHA" evidence="4">
    <location>
        <begin position="119"/>
        <end position="168"/>
    </location>
</feature>
<dbReference type="Proteomes" id="UP001235720">
    <property type="component" value="Unassembled WGS sequence"/>
</dbReference>
<dbReference type="SMART" id="SM00240">
    <property type="entry name" value="FHA"/>
    <property type="match status" value="1"/>
</dbReference>
<protein>
    <submittedName>
        <fullName evidence="5">FHA domain-containing protein</fullName>
    </submittedName>
</protein>
<sequence>MTTGLTLLVLRFAFLAVLWLFVFVIVFALRSDLFGQRVRTIPTDPKAGASSPTTPAVPAAAAPAAAAPGGFTELIGQPSGPTQQQSGAGQHPASAVATRLVITEGSREGMEMPLGGGPITIGRSSESNVVIRDDYTSTHHARLDLRGEGWVLSDLESTNGTFVNGQKVTGPVTVAERTPITIGTTTFELRR</sequence>
<dbReference type="RefSeq" id="WP_289469644.1">
    <property type="nucleotide sequence ID" value="NZ_JAUCMM010000003.1"/>
</dbReference>
<evidence type="ECO:0000256" key="3">
    <source>
        <dbReference type="SAM" id="Phobius"/>
    </source>
</evidence>
<keyword evidence="3" id="KW-0472">Membrane</keyword>
<dbReference type="Gene3D" id="2.60.200.20">
    <property type="match status" value="1"/>
</dbReference>
<dbReference type="PROSITE" id="PS50006">
    <property type="entry name" value="FHA_DOMAIN"/>
    <property type="match status" value="1"/>
</dbReference>
<dbReference type="InterPro" id="IPR000253">
    <property type="entry name" value="FHA_dom"/>
</dbReference>
<dbReference type="InterPro" id="IPR008984">
    <property type="entry name" value="SMAD_FHA_dom_sf"/>
</dbReference>
<keyword evidence="3" id="KW-1133">Transmembrane helix</keyword>
<keyword evidence="3" id="KW-0812">Transmembrane</keyword>
<dbReference type="InterPro" id="IPR032030">
    <property type="entry name" value="YscD_cytoplasmic_dom"/>
</dbReference>
<evidence type="ECO:0000256" key="2">
    <source>
        <dbReference type="SAM" id="MobiDB-lite"/>
    </source>
</evidence>
<organism evidence="5 6">
    <name type="scientific">Curtobacterium subtropicum</name>
    <dbReference type="NCBI Taxonomy" id="3055138"/>
    <lineage>
        <taxon>Bacteria</taxon>
        <taxon>Bacillati</taxon>
        <taxon>Actinomycetota</taxon>
        <taxon>Actinomycetes</taxon>
        <taxon>Micrococcales</taxon>
        <taxon>Microbacteriaceae</taxon>
        <taxon>Curtobacterium</taxon>
    </lineage>
</organism>
<evidence type="ECO:0000256" key="1">
    <source>
        <dbReference type="ARBA" id="ARBA00022553"/>
    </source>
</evidence>
<feature type="transmembrane region" description="Helical" evidence="3">
    <location>
        <begin position="6"/>
        <end position="29"/>
    </location>
</feature>
<evidence type="ECO:0000313" key="6">
    <source>
        <dbReference type="Proteomes" id="UP001235720"/>
    </source>
</evidence>
<keyword evidence="1" id="KW-0597">Phosphoprotein</keyword>
<proteinExistence type="predicted"/>
<reference evidence="5 6" key="1">
    <citation type="submission" date="2023-06" db="EMBL/GenBank/DDBJ databases">
        <authorList>
            <person name="Feng G."/>
            <person name="Li J."/>
            <person name="Zhu H."/>
        </authorList>
    </citation>
    <scope>NUCLEOTIDE SEQUENCE [LARGE SCALE GENOMIC DNA]</scope>
    <source>
        <strain evidence="5 6">RHCJP20</strain>
    </source>
</reference>
<dbReference type="EMBL" id="JAUCMM010000003">
    <property type="protein sequence ID" value="MDM7887941.1"/>
    <property type="molecule type" value="Genomic_DNA"/>
</dbReference>
<feature type="compositionally biased region" description="Low complexity" evidence="2">
    <location>
        <begin position="76"/>
        <end position="90"/>
    </location>
</feature>
<keyword evidence="6" id="KW-1185">Reference proteome</keyword>
<evidence type="ECO:0000259" key="4">
    <source>
        <dbReference type="PROSITE" id="PS50006"/>
    </source>
</evidence>